<name>A0A852VXS6_PSEA5</name>
<keyword evidence="2 6" id="KW-0489">Methyltransferase</keyword>
<feature type="domain" description="Methyltransferase type 11" evidence="5">
    <location>
        <begin position="60"/>
        <end position="153"/>
    </location>
</feature>
<dbReference type="InterPro" id="IPR013216">
    <property type="entry name" value="Methyltransf_11"/>
</dbReference>
<dbReference type="CDD" id="cd02440">
    <property type="entry name" value="AdoMet_MTases"/>
    <property type="match status" value="1"/>
</dbReference>
<evidence type="ECO:0000256" key="3">
    <source>
        <dbReference type="ARBA" id="ARBA00022679"/>
    </source>
</evidence>
<organism evidence="6 7">
    <name type="scientific">Pseudonocardia alni</name>
    <name type="common">Amycolata alni</name>
    <dbReference type="NCBI Taxonomy" id="33907"/>
    <lineage>
        <taxon>Bacteria</taxon>
        <taxon>Bacillati</taxon>
        <taxon>Actinomycetota</taxon>
        <taxon>Actinomycetes</taxon>
        <taxon>Pseudonocardiales</taxon>
        <taxon>Pseudonocardiaceae</taxon>
        <taxon>Pseudonocardia</taxon>
    </lineage>
</organism>
<dbReference type="GeneID" id="98051392"/>
<dbReference type="InterPro" id="IPR051052">
    <property type="entry name" value="Diverse_substrate_MTase"/>
</dbReference>
<dbReference type="Gene3D" id="3.40.50.150">
    <property type="entry name" value="Vaccinia Virus protein VP39"/>
    <property type="match status" value="1"/>
</dbReference>
<dbReference type="PANTHER" id="PTHR44942">
    <property type="entry name" value="METHYLTRANSF_11 DOMAIN-CONTAINING PROTEIN"/>
    <property type="match status" value="1"/>
</dbReference>
<dbReference type="EMBL" id="JACCCZ010000001">
    <property type="protein sequence ID" value="NYG01317.1"/>
    <property type="molecule type" value="Genomic_DNA"/>
</dbReference>
<evidence type="ECO:0000256" key="2">
    <source>
        <dbReference type="ARBA" id="ARBA00022603"/>
    </source>
</evidence>
<protein>
    <submittedName>
        <fullName evidence="6">SAM-dependent methyltransferase</fullName>
    </submittedName>
</protein>
<sequence>MKRTYQGFGGRPKPGPAIPSPNIWNWPEVYETENRAQDADGELWAALWDGTGGWAGADVVDVGCGDGFHLPRFAEQAATVTGVEPHPPLVERARRRVAGDDRITLHTAGAERLPLPDACADLVHARTAYFFGPGCEPGLAEAERVLRPGGVLAVVDLDFTVRPYGTWLRADLPRYDPPAVDRFFAAHGFALRRVVSTWRFDTRADLEEVLRIEFSARTARRAIDDVADRTVRVGYRLHTRRRADGLVLPP</sequence>
<evidence type="ECO:0000256" key="4">
    <source>
        <dbReference type="SAM" id="MobiDB-lite"/>
    </source>
</evidence>
<evidence type="ECO:0000259" key="5">
    <source>
        <dbReference type="Pfam" id="PF08241"/>
    </source>
</evidence>
<gene>
    <name evidence="6" type="ORF">HDA37_001602</name>
</gene>
<dbReference type="GO" id="GO:0032259">
    <property type="term" value="P:methylation"/>
    <property type="evidence" value="ECO:0007669"/>
    <property type="project" value="UniProtKB-KW"/>
</dbReference>
<keyword evidence="3" id="KW-0808">Transferase</keyword>
<dbReference type="Pfam" id="PF08241">
    <property type="entry name" value="Methyltransf_11"/>
    <property type="match status" value="1"/>
</dbReference>
<dbReference type="InterPro" id="IPR029063">
    <property type="entry name" value="SAM-dependent_MTases_sf"/>
</dbReference>
<keyword evidence="7" id="KW-1185">Reference proteome</keyword>
<evidence type="ECO:0000313" key="7">
    <source>
        <dbReference type="Proteomes" id="UP000549695"/>
    </source>
</evidence>
<dbReference type="GO" id="GO:0008757">
    <property type="term" value="F:S-adenosylmethionine-dependent methyltransferase activity"/>
    <property type="evidence" value="ECO:0007669"/>
    <property type="project" value="InterPro"/>
</dbReference>
<dbReference type="PANTHER" id="PTHR44942:SF4">
    <property type="entry name" value="METHYLTRANSFERASE TYPE 11 DOMAIN-CONTAINING PROTEIN"/>
    <property type="match status" value="1"/>
</dbReference>
<comment type="similarity">
    <text evidence="1">Belongs to the methyltransferase superfamily.</text>
</comment>
<dbReference type="RefSeq" id="WP_073578169.1">
    <property type="nucleotide sequence ID" value="NZ_BAAAJZ010000008.1"/>
</dbReference>
<accession>A0A852VXS6</accession>
<dbReference type="SUPFAM" id="SSF53335">
    <property type="entry name" value="S-adenosyl-L-methionine-dependent methyltransferases"/>
    <property type="match status" value="1"/>
</dbReference>
<feature type="region of interest" description="Disordered" evidence="4">
    <location>
        <begin position="1"/>
        <end position="20"/>
    </location>
</feature>
<reference evidence="6 7" key="1">
    <citation type="submission" date="2020-07" db="EMBL/GenBank/DDBJ databases">
        <title>Sequencing the genomes of 1000 actinobacteria strains.</title>
        <authorList>
            <person name="Klenk H.-P."/>
        </authorList>
    </citation>
    <scope>NUCLEOTIDE SEQUENCE [LARGE SCALE GENOMIC DNA]</scope>
    <source>
        <strain evidence="6 7">DSM 44749</strain>
    </source>
</reference>
<proteinExistence type="inferred from homology"/>
<comment type="caution">
    <text evidence="6">The sequence shown here is derived from an EMBL/GenBank/DDBJ whole genome shotgun (WGS) entry which is preliminary data.</text>
</comment>
<dbReference type="Proteomes" id="UP000549695">
    <property type="component" value="Unassembled WGS sequence"/>
</dbReference>
<dbReference type="AlphaFoldDB" id="A0A852VXS6"/>
<evidence type="ECO:0000313" key="6">
    <source>
        <dbReference type="EMBL" id="NYG01317.1"/>
    </source>
</evidence>
<evidence type="ECO:0000256" key="1">
    <source>
        <dbReference type="ARBA" id="ARBA00008361"/>
    </source>
</evidence>